<feature type="compositionally biased region" description="Low complexity" evidence="1">
    <location>
        <begin position="127"/>
        <end position="141"/>
    </location>
</feature>
<reference evidence="2" key="1">
    <citation type="submission" date="2022-07" db="EMBL/GenBank/DDBJ databases">
        <title>Chromosome-level genome of Muraenolepis orangiensis.</title>
        <authorList>
            <person name="Kim J."/>
        </authorList>
    </citation>
    <scope>NUCLEOTIDE SEQUENCE</scope>
    <source>
        <strain evidence="2">KU_S4_2022</strain>
        <tissue evidence="2">Muscle</tissue>
    </source>
</reference>
<dbReference type="EMBL" id="JANIIK010000042">
    <property type="protein sequence ID" value="KAJ3606359.1"/>
    <property type="molecule type" value="Genomic_DNA"/>
</dbReference>
<feature type="compositionally biased region" description="Basic and acidic residues" evidence="1">
    <location>
        <begin position="105"/>
        <end position="120"/>
    </location>
</feature>
<dbReference type="AlphaFoldDB" id="A0A9Q0EGH5"/>
<dbReference type="Proteomes" id="UP001148018">
    <property type="component" value="Unassembled WGS sequence"/>
</dbReference>
<feature type="region of interest" description="Disordered" evidence="1">
    <location>
        <begin position="105"/>
        <end position="184"/>
    </location>
</feature>
<keyword evidence="3" id="KW-1185">Reference proteome</keyword>
<evidence type="ECO:0000313" key="2">
    <source>
        <dbReference type="EMBL" id="KAJ3606359.1"/>
    </source>
</evidence>
<feature type="region of interest" description="Disordered" evidence="1">
    <location>
        <begin position="1"/>
        <end position="80"/>
    </location>
</feature>
<name>A0A9Q0EGH5_9TELE</name>
<evidence type="ECO:0000313" key="3">
    <source>
        <dbReference type="Proteomes" id="UP001148018"/>
    </source>
</evidence>
<feature type="compositionally biased region" description="Polar residues" evidence="1">
    <location>
        <begin position="1"/>
        <end position="16"/>
    </location>
</feature>
<comment type="caution">
    <text evidence="2">The sequence shown here is derived from an EMBL/GenBank/DDBJ whole genome shotgun (WGS) entry which is preliminary data.</text>
</comment>
<organism evidence="2 3">
    <name type="scientific">Muraenolepis orangiensis</name>
    <name type="common">Patagonian moray cod</name>
    <dbReference type="NCBI Taxonomy" id="630683"/>
    <lineage>
        <taxon>Eukaryota</taxon>
        <taxon>Metazoa</taxon>
        <taxon>Chordata</taxon>
        <taxon>Craniata</taxon>
        <taxon>Vertebrata</taxon>
        <taxon>Euteleostomi</taxon>
        <taxon>Actinopterygii</taxon>
        <taxon>Neopterygii</taxon>
        <taxon>Teleostei</taxon>
        <taxon>Neoteleostei</taxon>
        <taxon>Acanthomorphata</taxon>
        <taxon>Zeiogadaria</taxon>
        <taxon>Gadariae</taxon>
        <taxon>Gadiformes</taxon>
        <taxon>Muraenolepidoidei</taxon>
        <taxon>Muraenolepididae</taxon>
        <taxon>Muraenolepis</taxon>
    </lineage>
</organism>
<evidence type="ECO:0000256" key="1">
    <source>
        <dbReference type="SAM" id="MobiDB-lite"/>
    </source>
</evidence>
<gene>
    <name evidence="2" type="ORF">NHX12_025880</name>
</gene>
<accession>A0A9Q0EGH5</accession>
<feature type="compositionally biased region" description="Basic and acidic residues" evidence="1">
    <location>
        <begin position="35"/>
        <end position="52"/>
    </location>
</feature>
<proteinExistence type="predicted"/>
<feature type="compositionally biased region" description="Gly residues" evidence="1">
    <location>
        <begin position="53"/>
        <end position="63"/>
    </location>
</feature>
<protein>
    <submittedName>
        <fullName evidence="2">Uncharacterized protein</fullName>
    </submittedName>
</protein>
<sequence length="184" mass="20544">MLPQTQFEAHQSSHVSSELIRADKSAISPNPVGLPDDRESGDERSLTEDKGPPRGGGGGGGRSGTRCPFNRRTTERIYRRTTRKIYRRTTGKIYRRTTRKIYRRTTGEDLPEKQPGEHRSTWRVLPENNRGGSTGETTGRTPFNLEGSTGEPGGYTGEHRSSRRKRLPGSSDIGRYKVPGKTVF</sequence>